<evidence type="ECO:0000313" key="2">
    <source>
        <dbReference type="EMBL" id="AIE87321.1"/>
    </source>
</evidence>
<proteinExistence type="predicted"/>
<dbReference type="OrthoDB" id="7567258at2"/>
<dbReference type="RefSeq" id="WP_038473420.1">
    <property type="nucleotide sequence ID" value="NZ_CP007139.1"/>
</dbReference>
<organism evidence="2 3">
    <name type="scientific">Fimbriimonas ginsengisoli Gsoil 348</name>
    <dbReference type="NCBI Taxonomy" id="661478"/>
    <lineage>
        <taxon>Bacteria</taxon>
        <taxon>Bacillati</taxon>
        <taxon>Armatimonadota</taxon>
        <taxon>Fimbriimonadia</taxon>
        <taxon>Fimbriimonadales</taxon>
        <taxon>Fimbriimonadaceae</taxon>
        <taxon>Fimbriimonas</taxon>
    </lineage>
</organism>
<dbReference type="EMBL" id="CP007139">
    <property type="protein sequence ID" value="AIE87321.1"/>
    <property type="molecule type" value="Genomic_DNA"/>
</dbReference>
<dbReference type="KEGG" id="fgi:OP10G_3953"/>
<evidence type="ECO:0000313" key="3">
    <source>
        <dbReference type="Proteomes" id="UP000027982"/>
    </source>
</evidence>
<dbReference type="Pfam" id="PF19780">
    <property type="entry name" value="DUF6265"/>
    <property type="match status" value="1"/>
</dbReference>
<name>A0A068NV43_FIMGI</name>
<dbReference type="AlphaFoldDB" id="A0A068NV43"/>
<protein>
    <recommendedName>
        <fullName evidence="1">DUF6265 domain-containing protein</fullName>
    </recommendedName>
</protein>
<gene>
    <name evidence="2" type="ORF">OP10G_3953</name>
</gene>
<evidence type="ECO:0000259" key="1">
    <source>
        <dbReference type="Pfam" id="PF19780"/>
    </source>
</evidence>
<dbReference type="InterPro" id="IPR046232">
    <property type="entry name" value="DUF6265"/>
</dbReference>
<dbReference type="HOGENOM" id="CLU_128778_1_0_0"/>
<keyword evidence="3" id="KW-1185">Reference proteome</keyword>
<dbReference type="STRING" id="661478.OP10G_3953"/>
<feature type="domain" description="DUF6265" evidence="1">
    <location>
        <begin position="42"/>
        <end position="155"/>
    </location>
</feature>
<sequence length="174" mass="18888">MLSYFLGSVIAATLMLCSQVPDSRPISKESERAIDADLSEFAWLAGDWKSDGPGNEYEELWLPAKGGSMVGIFRLIVDGKLASISALNLQQDGKKVKMRLRGLTPELNPAGEKPAVMVLVAKSKGSADFVNQFEGAQPHALHVTSPGGRLHVAVESVKDGVPSQFELKFRRHRS</sequence>
<accession>A0A068NV43</accession>
<dbReference type="Proteomes" id="UP000027982">
    <property type="component" value="Chromosome"/>
</dbReference>
<reference evidence="2 3" key="1">
    <citation type="journal article" date="2014" name="PLoS ONE">
        <title>The first complete genome sequence of the class fimbriimonadia in the phylum armatimonadetes.</title>
        <authorList>
            <person name="Hu Z.Y."/>
            <person name="Wang Y.Z."/>
            <person name="Im W.T."/>
            <person name="Wang S.Y."/>
            <person name="Zhao G.P."/>
            <person name="Zheng H.J."/>
            <person name="Quan Z.X."/>
        </authorList>
    </citation>
    <scope>NUCLEOTIDE SEQUENCE [LARGE SCALE GENOMIC DNA]</scope>
    <source>
        <strain evidence="2">Gsoil 348</strain>
    </source>
</reference>